<dbReference type="Pfam" id="PF00940">
    <property type="entry name" value="RNA_pol"/>
    <property type="match status" value="1"/>
</dbReference>
<dbReference type="PANTHER" id="PTHR10102">
    <property type="entry name" value="DNA-DIRECTED RNA POLYMERASE, MITOCHONDRIAL"/>
    <property type="match status" value="1"/>
</dbReference>
<evidence type="ECO:0000256" key="1">
    <source>
        <dbReference type="ARBA" id="ARBA00009493"/>
    </source>
</evidence>
<dbReference type="GO" id="GO:0003677">
    <property type="term" value="F:DNA binding"/>
    <property type="evidence" value="ECO:0007669"/>
    <property type="project" value="InterPro"/>
</dbReference>
<name>A0A3Q9GCP9_MORCA</name>
<dbReference type="GO" id="GO:0000428">
    <property type="term" value="C:DNA-directed RNA polymerase complex"/>
    <property type="evidence" value="ECO:0007669"/>
    <property type="project" value="UniProtKB-KW"/>
</dbReference>
<dbReference type="EMBL" id="CP034662">
    <property type="protein sequence ID" value="AZQ94042.1"/>
    <property type="molecule type" value="Genomic_DNA"/>
</dbReference>
<keyword evidence="4" id="KW-0808">Transferase</keyword>
<evidence type="ECO:0000256" key="3">
    <source>
        <dbReference type="ARBA" id="ARBA00022478"/>
    </source>
</evidence>
<dbReference type="SUPFAM" id="SSF56672">
    <property type="entry name" value="DNA/RNA polymerases"/>
    <property type="match status" value="1"/>
</dbReference>
<protein>
    <recommendedName>
        <fullName evidence="2">DNA-directed RNA polymerase</fullName>
        <ecNumber evidence="2">2.7.7.6</ecNumber>
    </recommendedName>
</protein>
<dbReference type="Gene3D" id="1.10.287.280">
    <property type="match status" value="1"/>
</dbReference>
<keyword evidence="6" id="KW-0804">Transcription</keyword>
<dbReference type="GO" id="GO:0003899">
    <property type="term" value="F:DNA-directed RNA polymerase activity"/>
    <property type="evidence" value="ECO:0007669"/>
    <property type="project" value="UniProtKB-EC"/>
</dbReference>
<sequence>MKVFNPMQYLAIDIANHFGLDKLNYEERIDWVKTNINSLENMTEQAEEPILFAKAVYALRQTQQGIPTGHTVAFDATCSGLQLMSLLTNCKSGMSLTGLIDPNKRSDAYTQITEYINYLLKQDGIDSVEVSRKDAKQAIMTSLYGSKAKPKELFGKQLLPYFYKAMDECCTGAMDLLSWLLNSWQDIQVQSWVLPDGHTAYIPTMQQVTKRVSINELNYTPVVTYYENIASEKGIANAANVVHSVDALVLRELVRRCNYHKGELKTFLRLHANAEQTKQVDDTLWINERFKATGFASISFIEAIEYNNITKVSNELREALANICEHILSHPKFEVITIHDSFACSPIHMQRLREHYNNILVELYESHTLDDLLSQVYQTEITVNVGEKTLSETIRNSNYGIN</sequence>
<feature type="domain" description="DNA-directed RNA polymerase C-terminal" evidence="8">
    <location>
        <begin position="7"/>
        <end position="147"/>
    </location>
</feature>
<reference evidence="9 10" key="1">
    <citation type="submission" date="2018-12" db="EMBL/GenBank/DDBJ databases">
        <title>Persistence of Moraxella catarrhalis in Chronic Obstructive Pulmonary Disease and Regulation of the Hag/MID Adhesin.</title>
        <authorList>
            <person name="Murphy T."/>
            <person name="Zhao X."/>
            <person name="Vyas G."/>
            <person name="Aluvathingal J."/>
            <person name="Nadendla S."/>
            <person name="Tallon L."/>
            <person name="Tettelin H."/>
        </authorList>
    </citation>
    <scope>NUCLEOTIDE SEQUENCE [LARGE SCALE GENOMIC DNA]</scope>
    <source>
        <strain evidence="9 10">46P58B1</strain>
    </source>
</reference>
<dbReference type="GO" id="GO:0006351">
    <property type="term" value="P:DNA-templated transcription"/>
    <property type="evidence" value="ECO:0007669"/>
    <property type="project" value="InterPro"/>
</dbReference>
<dbReference type="RefSeq" id="WP_003667872.1">
    <property type="nucleotide sequence ID" value="NZ_CP034662.1"/>
</dbReference>
<organism evidence="9 10">
    <name type="scientific">Moraxella catarrhalis</name>
    <name type="common">Branhamella catarrhalis</name>
    <dbReference type="NCBI Taxonomy" id="480"/>
    <lineage>
        <taxon>Bacteria</taxon>
        <taxon>Pseudomonadati</taxon>
        <taxon>Pseudomonadota</taxon>
        <taxon>Gammaproteobacteria</taxon>
        <taxon>Moraxellales</taxon>
        <taxon>Moraxellaceae</taxon>
        <taxon>Moraxella</taxon>
    </lineage>
</organism>
<comment type="catalytic activity">
    <reaction evidence="7">
        <text>RNA(n) + a ribonucleoside 5'-triphosphate = RNA(n+1) + diphosphate</text>
        <dbReference type="Rhea" id="RHEA:21248"/>
        <dbReference type="Rhea" id="RHEA-COMP:14527"/>
        <dbReference type="Rhea" id="RHEA-COMP:17342"/>
        <dbReference type="ChEBI" id="CHEBI:33019"/>
        <dbReference type="ChEBI" id="CHEBI:61557"/>
        <dbReference type="ChEBI" id="CHEBI:140395"/>
        <dbReference type="EC" id="2.7.7.6"/>
    </reaction>
</comment>
<dbReference type="InterPro" id="IPR043502">
    <property type="entry name" value="DNA/RNA_pol_sf"/>
</dbReference>
<dbReference type="PROSITE" id="PS00489">
    <property type="entry name" value="RNA_POL_PHAGE_2"/>
    <property type="match status" value="1"/>
</dbReference>
<accession>A0A3Q9GCP9</accession>
<evidence type="ECO:0000256" key="7">
    <source>
        <dbReference type="ARBA" id="ARBA00048552"/>
    </source>
</evidence>
<evidence type="ECO:0000313" key="9">
    <source>
        <dbReference type="EMBL" id="AZQ94042.1"/>
    </source>
</evidence>
<comment type="similarity">
    <text evidence="1">Belongs to the phage and mitochondrial RNA polymerase family.</text>
</comment>
<evidence type="ECO:0000256" key="6">
    <source>
        <dbReference type="ARBA" id="ARBA00023163"/>
    </source>
</evidence>
<dbReference type="EC" id="2.7.7.6" evidence="2"/>
<keyword evidence="5" id="KW-0548">Nucleotidyltransferase</keyword>
<dbReference type="AlphaFoldDB" id="A0A3Q9GCP9"/>
<evidence type="ECO:0000313" key="10">
    <source>
        <dbReference type="Proteomes" id="UP000280228"/>
    </source>
</evidence>
<dbReference type="InterPro" id="IPR046950">
    <property type="entry name" value="DNA-dir_Rpol_C_phage-type"/>
</dbReference>
<keyword evidence="3" id="KW-0240">DNA-directed RNA polymerase</keyword>
<evidence type="ECO:0000259" key="8">
    <source>
        <dbReference type="Pfam" id="PF00940"/>
    </source>
</evidence>
<evidence type="ECO:0000256" key="2">
    <source>
        <dbReference type="ARBA" id="ARBA00012418"/>
    </source>
</evidence>
<dbReference type="Proteomes" id="UP000280228">
    <property type="component" value="Chromosome"/>
</dbReference>
<evidence type="ECO:0000256" key="4">
    <source>
        <dbReference type="ARBA" id="ARBA00022679"/>
    </source>
</evidence>
<dbReference type="PANTHER" id="PTHR10102:SF0">
    <property type="entry name" value="DNA-DIRECTED RNA POLYMERASE, MITOCHONDRIAL"/>
    <property type="match status" value="1"/>
</dbReference>
<gene>
    <name evidence="9" type="ORF">EJK53_0885</name>
</gene>
<proteinExistence type="inferred from homology"/>
<dbReference type="InterPro" id="IPR002092">
    <property type="entry name" value="DNA-dir_Rpol_phage-type"/>
</dbReference>
<evidence type="ECO:0000256" key="5">
    <source>
        <dbReference type="ARBA" id="ARBA00022695"/>
    </source>
</evidence>